<dbReference type="EMBL" id="JAUSTU010000001">
    <property type="protein sequence ID" value="MDQ0153844.1"/>
    <property type="molecule type" value="Genomic_DNA"/>
</dbReference>
<organism evidence="7 8">
    <name type="scientific">Anoxybacillus andreesenii</name>
    <dbReference type="NCBI Taxonomy" id="1325932"/>
    <lineage>
        <taxon>Bacteria</taxon>
        <taxon>Bacillati</taxon>
        <taxon>Bacillota</taxon>
        <taxon>Bacilli</taxon>
        <taxon>Bacillales</taxon>
        <taxon>Anoxybacillaceae</taxon>
        <taxon>Anoxybacillus</taxon>
    </lineage>
</organism>
<comment type="subcellular location">
    <subcellularLocation>
        <location evidence="1">Membrane</location>
        <topology evidence="1">Multi-pass membrane protein</topology>
    </subcellularLocation>
</comment>
<dbReference type="PANTHER" id="PTHR43027:SF1">
    <property type="entry name" value="DOXORUBICIN RESISTANCE ABC TRANSPORTER PERMEASE PROTEIN DRRC-RELATED"/>
    <property type="match status" value="1"/>
</dbReference>
<feature type="transmembrane region" description="Helical" evidence="5">
    <location>
        <begin position="221"/>
        <end position="245"/>
    </location>
</feature>
<accession>A0ABT9UYT5</accession>
<dbReference type="RefSeq" id="WP_307148470.1">
    <property type="nucleotide sequence ID" value="NZ_JAUSTU010000001.1"/>
</dbReference>
<comment type="caution">
    <text evidence="7">The sequence shown here is derived from an EMBL/GenBank/DDBJ whole genome shotgun (WGS) entry which is preliminary data.</text>
</comment>
<proteinExistence type="predicted"/>
<evidence type="ECO:0000256" key="3">
    <source>
        <dbReference type="ARBA" id="ARBA00022989"/>
    </source>
</evidence>
<keyword evidence="4 5" id="KW-0472">Membrane</keyword>
<protein>
    <submittedName>
        <fullName evidence="7">ABC-2 type transport system permease protein</fullName>
    </submittedName>
</protein>
<feature type="transmembrane region" description="Helical" evidence="5">
    <location>
        <begin position="390"/>
        <end position="411"/>
    </location>
</feature>
<keyword evidence="3 5" id="KW-1133">Transmembrane helix</keyword>
<dbReference type="PANTHER" id="PTHR43027">
    <property type="entry name" value="DOXORUBICIN RESISTANCE ABC TRANSPORTER PERMEASE PROTEIN DRRC-RELATED"/>
    <property type="match status" value="1"/>
</dbReference>
<evidence type="ECO:0000256" key="2">
    <source>
        <dbReference type="ARBA" id="ARBA00022692"/>
    </source>
</evidence>
<evidence type="ECO:0000256" key="1">
    <source>
        <dbReference type="ARBA" id="ARBA00004141"/>
    </source>
</evidence>
<keyword evidence="2 5" id="KW-0812">Transmembrane</keyword>
<evidence type="ECO:0000256" key="5">
    <source>
        <dbReference type="SAM" id="Phobius"/>
    </source>
</evidence>
<reference evidence="7 8" key="1">
    <citation type="submission" date="2023-07" db="EMBL/GenBank/DDBJ databases">
        <title>Genomic Encyclopedia of Type Strains, Phase IV (KMG-IV): sequencing the most valuable type-strain genomes for metagenomic binning, comparative biology and taxonomic classification.</title>
        <authorList>
            <person name="Goeker M."/>
        </authorList>
    </citation>
    <scope>NUCLEOTIDE SEQUENCE [LARGE SCALE GENOMIC DNA]</scope>
    <source>
        <strain evidence="7 8">DSM 23948</strain>
    </source>
</reference>
<dbReference type="Pfam" id="PF12698">
    <property type="entry name" value="ABC2_membrane_3"/>
    <property type="match status" value="1"/>
</dbReference>
<dbReference type="InterPro" id="IPR013525">
    <property type="entry name" value="ABC2_TM"/>
</dbReference>
<dbReference type="Proteomes" id="UP001231362">
    <property type="component" value="Unassembled WGS sequence"/>
</dbReference>
<evidence type="ECO:0000313" key="7">
    <source>
        <dbReference type="EMBL" id="MDQ0153844.1"/>
    </source>
</evidence>
<feature type="transmembrane region" description="Helical" evidence="5">
    <location>
        <begin position="300"/>
        <end position="324"/>
    </location>
</feature>
<feature type="transmembrane region" description="Helical" evidence="5">
    <location>
        <begin position="20"/>
        <end position="38"/>
    </location>
</feature>
<evidence type="ECO:0000256" key="4">
    <source>
        <dbReference type="ARBA" id="ARBA00023136"/>
    </source>
</evidence>
<keyword evidence="8" id="KW-1185">Reference proteome</keyword>
<dbReference type="InterPro" id="IPR052902">
    <property type="entry name" value="ABC-2_transporter"/>
</dbReference>
<gene>
    <name evidence="7" type="ORF">J2S07_000142</name>
</gene>
<feature type="transmembrane region" description="Helical" evidence="5">
    <location>
        <begin position="265"/>
        <end position="288"/>
    </location>
</feature>
<feature type="transmembrane region" description="Helical" evidence="5">
    <location>
        <begin position="336"/>
        <end position="356"/>
    </location>
</feature>
<evidence type="ECO:0000313" key="8">
    <source>
        <dbReference type="Proteomes" id="UP001231362"/>
    </source>
</evidence>
<evidence type="ECO:0000259" key="6">
    <source>
        <dbReference type="Pfam" id="PF12698"/>
    </source>
</evidence>
<sequence length="419" mass="46519">MILHMIKKELLLYLRRPRELVILLLMPFVLITILGFALESINGQETPNLDIKLAFIQKDDIEAAETNVIARIEGLPMSEEEKQAAIAGIKSANPVRILKEDVLDSPELRKMIDVNYVDSLSEKEMDRYSGIVEIPAQFTEQYFQHVFFGGNEPPEMKLKINETNSIQGSITKDIFTSFQEEVTFWTTAQSLGINADQLRNKMTSNIGLTQPVSEKKTISAVGYYAIGMSVMFMFFVAGNVATLAFEEKSNHIFDRILLANMPIPVFFSGIFVSSFVVSFCQINILYGLSALIHDVTWPNLIHYLTLSVMLSAMVGAFAILVSAISYRLNSNAAVQVFSSVVIPMIAFIGGSFVPVAQLGGVFEEISKYTPAGAGVSAYYKIMQGYSLADVSTQLIVILVITVILIMITFVIQPKRGENF</sequence>
<feature type="domain" description="ABC-2 type transporter transmembrane" evidence="6">
    <location>
        <begin position="20"/>
        <end position="409"/>
    </location>
</feature>
<name>A0ABT9UYT5_9BACL</name>